<dbReference type="EMBL" id="EQ973781">
    <property type="protein sequence ID" value="EEF48688.1"/>
    <property type="molecule type" value="Genomic_DNA"/>
</dbReference>
<evidence type="ECO:0000313" key="2">
    <source>
        <dbReference type="EMBL" id="EEF48688.1"/>
    </source>
</evidence>
<organism evidence="2 3">
    <name type="scientific">Ricinus communis</name>
    <name type="common">Castor bean</name>
    <dbReference type="NCBI Taxonomy" id="3988"/>
    <lineage>
        <taxon>Eukaryota</taxon>
        <taxon>Viridiplantae</taxon>
        <taxon>Streptophyta</taxon>
        <taxon>Embryophyta</taxon>
        <taxon>Tracheophyta</taxon>
        <taxon>Spermatophyta</taxon>
        <taxon>Magnoliopsida</taxon>
        <taxon>eudicotyledons</taxon>
        <taxon>Gunneridae</taxon>
        <taxon>Pentapetalae</taxon>
        <taxon>rosids</taxon>
        <taxon>fabids</taxon>
        <taxon>Malpighiales</taxon>
        <taxon>Euphorbiaceae</taxon>
        <taxon>Acalyphoideae</taxon>
        <taxon>Acalypheae</taxon>
        <taxon>Ricinus</taxon>
    </lineage>
</organism>
<dbReference type="InParanoid" id="B9RHR6"/>
<gene>
    <name evidence="2" type="ORF">RCOM_1573000</name>
</gene>
<proteinExistence type="predicted"/>
<dbReference type="PANTHER" id="PTHR35741">
    <property type="entry name" value="FACTOR CWC22-LIKE PROTEIN, PUTATIVE (DUF3245)-RELATED"/>
    <property type="match status" value="1"/>
</dbReference>
<reference evidence="3" key="1">
    <citation type="journal article" date="2010" name="Nat. Biotechnol.">
        <title>Draft genome sequence of the oilseed species Ricinus communis.</title>
        <authorList>
            <person name="Chan A.P."/>
            <person name="Crabtree J."/>
            <person name="Zhao Q."/>
            <person name="Lorenzi H."/>
            <person name="Orvis J."/>
            <person name="Puiu D."/>
            <person name="Melake-Berhan A."/>
            <person name="Jones K.M."/>
            <person name="Redman J."/>
            <person name="Chen G."/>
            <person name="Cahoon E.B."/>
            <person name="Gedil M."/>
            <person name="Stanke M."/>
            <person name="Haas B.J."/>
            <person name="Wortman J.R."/>
            <person name="Fraser-Liggett C.M."/>
            <person name="Ravel J."/>
            <person name="Rabinowicz P.D."/>
        </authorList>
    </citation>
    <scope>NUCLEOTIDE SEQUENCE [LARGE SCALE GENOMIC DNA]</scope>
    <source>
        <strain evidence="3">cv. Hale</strain>
    </source>
</reference>
<feature type="region of interest" description="Disordered" evidence="1">
    <location>
        <begin position="83"/>
        <end position="133"/>
    </location>
</feature>
<accession>B9RHR6</accession>
<evidence type="ECO:0000313" key="3">
    <source>
        <dbReference type="Proteomes" id="UP000008311"/>
    </source>
</evidence>
<sequence length="133" mass="14601">MSTEKQQQSGPPQIVRLDKVFKLAEQWVNNMGKDVLDEPTEVEPEYRPSGLGLGAKVAGQRRVGYPSDPVGRKLHAKLEAVKRKAAKSIGGNDNGDDHEESDEELESRTNAFAKKVKGPPPSSPSLQVKKKQK</sequence>
<dbReference type="FunCoup" id="B9RHR6">
    <property type="interactions" value="1236"/>
</dbReference>
<feature type="region of interest" description="Disordered" evidence="1">
    <location>
        <begin position="34"/>
        <end position="54"/>
    </location>
</feature>
<feature type="compositionally biased region" description="Acidic residues" evidence="1">
    <location>
        <begin position="94"/>
        <end position="105"/>
    </location>
</feature>
<dbReference type="InterPro" id="IPR021641">
    <property type="entry name" value="DUF3245"/>
</dbReference>
<dbReference type="STRING" id="3988.B9RHR6"/>
<protein>
    <recommendedName>
        <fullName evidence="4">RNA binding protein</fullName>
    </recommendedName>
</protein>
<evidence type="ECO:0000256" key="1">
    <source>
        <dbReference type="SAM" id="MobiDB-lite"/>
    </source>
</evidence>
<dbReference type="eggNOG" id="ENOG502S49R">
    <property type="taxonomic scope" value="Eukaryota"/>
</dbReference>
<keyword evidence="3" id="KW-1185">Reference proteome</keyword>
<dbReference type="AlphaFoldDB" id="B9RHR6"/>
<dbReference type="Pfam" id="PF11595">
    <property type="entry name" value="DUF3245"/>
    <property type="match status" value="1"/>
</dbReference>
<dbReference type="PANTHER" id="PTHR35741:SF1">
    <property type="entry name" value="FACTOR CWC22-LIKE PROTEIN, PUTATIVE (DUF3245)-RELATED"/>
    <property type="match status" value="1"/>
</dbReference>
<evidence type="ECO:0008006" key="4">
    <source>
        <dbReference type="Google" id="ProtNLM"/>
    </source>
</evidence>
<name>B9RHR6_RICCO</name>
<dbReference type="Proteomes" id="UP000008311">
    <property type="component" value="Unassembled WGS sequence"/>
</dbReference>